<accession>A0AA42BRA1</accession>
<evidence type="ECO:0000256" key="1">
    <source>
        <dbReference type="SAM" id="Phobius"/>
    </source>
</evidence>
<dbReference type="RefSeq" id="WP_254760634.1">
    <property type="nucleotide sequence ID" value="NZ_JANCLT010000014.1"/>
</dbReference>
<name>A0AA42BRA1_9BACI</name>
<evidence type="ECO:0000313" key="2">
    <source>
        <dbReference type="EMBL" id="MCP8970707.1"/>
    </source>
</evidence>
<reference evidence="2" key="1">
    <citation type="submission" date="2022-07" db="EMBL/GenBank/DDBJ databases">
        <authorList>
            <person name="Li W.-J."/>
            <person name="Deng Q.-Q."/>
        </authorList>
    </citation>
    <scope>NUCLEOTIDE SEQUENCE</scope>
    <source>
        <strain evidence="2">SYSU M60031</strain>
    </source>
</reference>
<keyword evidence="3" id="KW-1185">Reference proteome</keyword>
<protein>
    <submittedName>
        <fullName evidence="2">Uncharacterized protein</fullName>
    </submittedName>
</protein>
<dbReference type="EMBL" id="JANCLT010000014">
    <property type="protein sequence ID" value="MCP8970707.1"/>
    <property type="molecule type" value="Genomic_DNA"/>
</dbReference>
<keyword evidence="1" id="KW-1133">Transmembrane helix</keyword>
<organism evidence="2 3">
    <name type="scientific">Ectobacillus ponti</name>
    <dbReference type="NCBI Taxonomy" id="2961894"/>
    <lineage>
        <taxon>Bacteria</taxon>
        <taxon>Bacillati</taxon>
        <taxon>Bacillota</taxon>
        <taxon>Bacilli</taxon>
        <taxon>Bacillales</taxon>
        <taxon>Bacillaceae</taxon>
        <taxon>Ectobacillus</taxon>
    </lineage>
</organism>
<keyword evidence="1" id="KW-0812">Transmembrane</keyword>
<comment type="caution">
    <text evidence="2">The sequence shown here is derived from an EMBL/GenBank/DDBJ whole genome shotgun (WGS) entry which is preliminary data.</text>
</comment>
<sequence length="66" mass="7873">MNYTIFQWMNRWAGHSPFLDYTMIMITKTVPYVAILLMLFLWFHGKGEKAVDKQYTALYAVFSIPY</sequence>
<gene>
    <name evidence="2" type="ORF">NK662_19505</name>
</gene>
<evidence type="ECO:0000313" key="3">
    <source>
        <dbReference type="Proteomes" id="UP001156102"/>
    </source>
</evidence>
<proteinExistence type="predicted"/>
<dbReference type="Proteomes" id="UP001156102">
    <property type="component" value="Unassembled WGS sequence"/>
</dbReference>
<keyword evidence="1" id="KW-0472">Membrane</keyword>
<dbReference type="AlphaFoldDB" id="A0AA42BRA1"/>
<feature type="transmembrane region" description="Helical" evidence="1">
    <location>
        <begin position="21"/>
        <end position="43"/>
    </location>
</feature>